<keyword evidence="4" id="KW-0067">ATP-binding</keyword>
<keyword evidence="3 6" id="KW-0418">Kinase</keyword>
<reference evidence="6 7" key="1">
    <citation type="submission" date="2019-11" db="EMBL/GenBank/DDBJ databases">
        <title>Draft genome sequences of five Paenibacillus species of dairy origin.</title>
        <authorList>
            <person name="Olajide A.M."/>
            <person name="Chen S."/>
            <person name="Lapointe G."/>
        </authorList>
    </citation>
    <scope>NUCLEOTIDE SEQUENCE [LARGE SCALE GENOMIC DNA]</scope>
    <source>
        <strain evidence="6 7">12CR55</strain>
    </source>
</reference>
<evidence type="ECO:0000313" key="6">
    <source>
        <dbReference type="EMBL" id="MUG44354.1"/>
    </source>
</evidence>
<protein>
    <submittedName>
        <fullName evidence="6">Protein kinase</fullName>
    </submittedName>
</protein>
<dbReference type="InterPro" id="IPR008271">
    <property type="entry name" value="Ser/Thr_kinase_AS"/>
</dbReference>
<gene>
    <name evidence="6" type="ORF">GNP95_05000</name>
</gene>
<evidence type="ECO:0000256" key="2">
    <source>
        <dbReference type="ARBA" id="ARBA00022741"/>
    </source>
</evidence>
<dbReference type="Proteomes" id="UP000447876">
    <property type="component" value="Unassembled WGS sequence"/>
</dbReference>
<evidence type="ECO:0000259" key="5">
    <source>
        <dbReference type="PROSITE" id="PS50011"/>
    </source>
</evidence>
<dbReference type="SMART" id="SM00220">
    <property type="entry name" value="S_TKc"/>
    <property type="match status" value="1"/>
</dbReference>
<accession>A0A7X3CM13</accession>
<keyword evidence="1" id="KW-0808">Transferase</keyword>
<dbReference type="EMBL" id="WNZW01000001">
    <property type="protein sequence ID" value="MUG44354.1"/>
    <property type="molecule type" value="Genomic_DNA"/>
</dbReference>
<dbReference type="RefSeq" id="WP_330163266.1">
    <property type="nucleotide sequence ID" value="NZ_WNZW01000001.1"/>
</dbReference>
<dbReference type="PANTHER" id="PTHR43289:SF34">
    <property type="entry name" value="SERINE_THREONINE-PROTEIN KINASE YBDM-RELATED"/>
    <property type="match status" value="1"/>
</dbReference>
<dbReference type="GO" id="GO:0005524">
    <property type="term" value="F:ATP binding"/>
    <property type="evidence" value="ECO:0007669"/>
    <property type="project" value="UniProtKB-KW"/>
</dbReference>
<dbReference type="PROSITE" id="PS50011">
    <property type="entry name" value="PROTEIN_KINASE_DOM"/>
    <property type="match status" value="1"/>
</dbReference>
<organism evidence="6 7">
    <name type="scientific">Paenibacillus woosongensis</name>
    <dbReference type="NCBI Taxonomy" id="307580"/>
    <lineage>
        <taxon>Bacteria</taxon>
        <taxon>Bacillati</taxon>
        <taxon>Bacillota</taxon>
        <taxon>Bacilli</taxon>
        <taxon>Bacillales</taxon>
        <taxon>Paenibacillaceae</taxon>
        <taxon>Paenibacillus</taxon>
    </lineage>
</organism>
<dbReference type="AlphaFoldDB" id="A0A7X3CM13"/>
<dbReference type="InterPro" id="IPR011009">
    <property type="entry name" value="Kinase-like_dom_sf"/>
</dbReference>
<dbReference type="CDD" id="cd14014">
    <property type="entry name" value="STKc_PknB_like"/>
    <property type="match status" value="1"/>
</dbReference>
<evidence type="ECO:0000256" key="3">
    <source>
        <dbReference type="ARBA" id="ARBA00022777"/>
    </source>
</evidence>
<sequence>MNKGLLGNDAGGLRRNARLQSAESGKEQRTYRVRSTISTSELAIVYAARSEEQEMKCVIKEFFPKALVRRGKDGSSVRRLSGVPHDKYEALRNAFINEAVLLKACEHPGVVRCIDQFEQNGTVYIVMEFIEGMTLAEMVGGRPDMIEPGFLYRTMLPLIETLEHLHQQGVIHRDLKPGNIMIDQEGRAKLLDFGSAVRFAESGAHPILTTAGYSPLELYSEQSKQGPVSDIYSLAALLYYCCRGTAPTDVRKRLFDDRLEPVSAGLKRGWPFLSRAIQRGLIVSPDKRCSSLKWFKAAITMEYVTSPSVRRKSRSG</sequence>
<name>A0A7X3CM13_9BACL</name>
<dbReference type="Pfam" id="PF00069">
    <property type="entry name" value="Pkinase"/>
    <property type="match status" value="1"/>
</dbReference>
<evidence type="ECO:0000256" key="4">
    <source>
        <dbReference type="ARBA" id="ARBA00022840"/>
    </source>
</evidence>
<evidence type="ECO:0000313" key="7">
    <source>
        <dbReference type="Proteomes" id="UP000447876"/>
    </source>
</evidence>
<dbReference type="GO" id="GO:0004674">
    <property type="term" value="F:protein serine/threonine kinase activity"/>
    <property type="evidence" value="ECO:0007669"/>
    <property type="project" value="TreeGrafter"/>
</dbReference>
<dbReference type="InterPro" id="IPR000719">
    <property type="entry name" value="Prot_kinase_dom"/>
</dbReference>
<dbReference type="PROSITE" id="PS00108">
    <property type="entry name" value="PROTEIN_KINASE_ST"/>
    <property type="match status" value="1"/>
</dbReference>
<dbReference type="Gene3D" id="1.10.510.10">
    <property type="entry name" value="Transferase(Phosphotransferase) domain 1"/>
    <property type="match status" value="1"/>
</dbReference>
<feature type="domain" description="Protein kinase" evidence="5">
    <location>
        <begin position="31"/>
        <end position="304"/>
    </location>
</feature>
<dbReference type="SUPFAM" id="SSF56112">
    <property type="entry name" value="Protein kinase-like (PK-like)"/>
    <property type="match status" value="1"/>
</dbReference>
<comment type="caution">
    <text evidence="6">The sequence shown here is derived from an EMBL/GenBank/DDBJ whole genome shotgun (WGS) entry which is preliminary data.</text>
</comment>
<evidence type="ECO:0000256" key="1">
    <source>
        <dbReference type="ARBA" id="ARBA00022679"/>
    </source>
</evidence>
<proteinExistence type="predicted"/>
<keyword evidence="2" id="KW-0547">Nucleotide-binding</keyword>
<dbReference type="PANTHER" id="PTHR43289">
    <property type="entry name" value="MITOGEN-ACTIVATED PROTEIN KINASE KINASE KINASE 20-RELATED"/>
    <property type="match status" value="1"/>
</dbReference>